<dbReference type="InterPro" id="IPR016036">
    <property type="entry name" value="Malonyl_transacylase_ACP-bd"/>
</dbReference>
<evidence type="ECO:0000256" key="5">
    <source>
        <dbReference type="PROSITE-ProRule" id="PRU01363"/>
    </source>
</evidence>
<dbReference type="PANTHER" id="PTHR43775">
    <property type="entry name" value="FATTY ACID SYNTHASE"/>
    <property type="match status" value="1"/>
</dbReference>
<dbReference type="InterPro" id="IPR042104">
    <property type="entry name" value="PKS_dehydratase_sf"/>
</dbReference>
<dbReference type="Gene3D" id="3.30.70.3290">
    <property type="match status" value="1"/>
</dbReference>
<dbReference type="FunFam" id="1.10.1200.10:FF:000011">
    <property type="entry name" value="Sterigmatocystin biosynthesis polyketide synthase"/>
    <property type="match status" value="1"/>
</dbReference>
<dbReference type="FunFam" id="3.40.366.10:FF:000017">
    <property type="entry name" value="Non-reducing polyketide synthase aptA"/>
    <property type="match status" value="1"/>
</dbReference>
<dbReference type="SMART" id="SM00827">
    <property type="entry name" value="PKS_AT"/>
    <property type="match status" value="1"/>
</dbReference>
<feature type="region of interest" description="Disordered" evidence="6">
    <location>
        <begin position="1650"/>
        <end position="1710"/>
    </location>
</feature>
<dbReference type="InterPro" id="IPR014031">
    <property type="entry name" value="Ketoacyl_synth_C"/>
</dbReference>
<dbReference type="FunFam" id="3.40.47.10:FF:000031">
    <property type="entry name" value="Sterigmatocystin biosynthesis polyketide synthase"/>
    <property type="match status" value="1"/>
</dbReference>
<evidence type="ECO:0000256" key="6">
    <source>
        <dbReference type="SAM" id="MobiDB-lite"/>
    </source>
</evidence>
<dbReference type="InterPro" id="IPR032088">
    <property type="entry name" value="SAT"/>
</dbReference>
<keyword evidence="3" id="KW-0808">Transferase</keyword>
<dbReference type="InterPro" id="IPR018201">
    <property type="entry name" value="Ketoacyl_synth_AS"/>
</dbReference>
<feature type="region of interest" description="C-terminal hotdog fold" evidence="5">
    <location>
        <begin position="1489"/>
        <end position="1637"/>
    </location>
</feature>
<dbReference type="Pfam" id="PF00109">
    <property type="entry name" value="ketoacyl-synt"/>
    <property type="match status" value="1"/>
</dbReference>
<dbReference type="PROSITE" id="PS00606">
    <property type="entry name" value="KS3_1"/>
    <property type="match status" value="1"/>
</dbReference>
<dbReference type="Pfam" id="PF16073">
    <property type="entry name" value="SAT"/>
    <property type="match status" value="1"/>
</dbReference>
<dbReference type="PANTHER" id="PTHR43775:SF37">
    <property type="entry name" value="SI:DKEY-61P9.11"/>
    <property type="match status" value="1"/>
</dbReference>
<dbReference type="InterPro" id="IPR036736">
    <property type="entry name" value="ACP-like_sf"/>
</dbReference>
<dbReference type="InterPro" id="IPR001227">
    <property type="entry name" value="Ac_transferase_dom_sf"/>
</dbReference>
<dbReference type="FunFam" id="3.10.129.110:FF:000001">
    <property type="entry name" value="Sterigmatocystin biosynthesis polyketide synthase"/>
    <property type="match status" value="1"/>
</dbReference>
<keyword evidence="2" id="KW-0597">Phosphoprotein</keyword>
<dbReference type="Pfam" id="PF22621">
    <property type="entry name" value="CurL-like_PKS_C"/>
    <property type="match status" value="1"/>
</dbReference>
<dbReference type="SMART" id="SM00825">
    <property type="entry name" value="PKS_KS"/>
    <property type="match status" value="1"/>
</dbReference>
<dbReference type="Gene3D" id="3.40.366.10">
    <property type="entry name" value="Malonyl-Coenzyme A Acyl Carrier Protein, domain 2"/>
    <property type="match status" value="2"/>
</dbReference>
<proteinExistence type="evidence at transcript level"/>
<feature type="compositionally biased region" description="Pro residues" evidence="6">
    <location>
        <begin position="1691"/>
        <end position="1701"/>
    </location>
</feature>
<dbReference type="InterPro" id="IPR020806">
    <property type="entry name" value="PKS_PP-bd"/>
</dbReference>
<dbReference type="InterPro" id="IPR049900">
    <property type="entry name" value="PKS_mFAS_DH"/>
</dbReference>
<dbReference type="InterPro" id="IPR016035">
    <property type="entry name" value="Acyl_Trfase/lysoPLipase"/>
</dbReference>
<dbReference type="Pfam" id="PF00698">
    <property type="entry name" value="Acyl_transf_1"/>
    <property type="match status" value="1"/>
</dbReference>
<evidence type="ECO:0000259" key="8">
    <source>
        <dbReference type="PROSITE" id="PS52004"/>
    </source>
</evidence>
<organism evidence="10">
    <name type="scientific">Pestalotiopsis sp</name>
    <dbReference type="NCBI Taxonomy" id="36460"/>
    <lineage>
        <taxon>Eukaryota</taxon>
        <taxon>Fungi</taxon>
        <taxon>Dikarya</taxon>
        <taxon>Ascomycota</taxon>
        <taxon>Pezizomycotina</taxon>
        <taxon>Sordariomycetes</taxon>
        <taxon>Xylariomycetidae</taxon>
        <taxon>Amphisphaeriales</taxon>
        <taxon>Sporocadaceae</taxon>
        <taxon>Pestalotiopsis</taxon>
    </lineage>
</organism>
<dbReference type="SUPFAM" id="SSF55048">
    <property type="entry name" value="Probable ACP-binding domain of malonyl-CoA ACP transacylase"/>
    <property type="match status" value="1"/>
</dbReference>
<dbReference type="Gene3D" id="1.10.1200.10">
    <property type="entry name" value="ACP-like"/>
    <property type="match status" value="1"/>
</dbReference>
<dbReference type="InterPro" id="IPR030918">
    <property type="entry name" value="PT_fungal_PKS"/>
</dbReference>
<dbReference type="GO" id="GO:0044550">
    <property type="term" value="P:secondary metabolite biosynthetic process"/>
    <property type="evidence" value="ECO:0007669"/>
    <property type="project" value="UniProtKB-ARBA"/>
</dbReference>
<dbReference type="InterPro" id="IPR020841">
    <property type="entry name" value="PKS_Beta-ketoAc_synthase_dom"/>
</dbReference>
<dbReference type="PROSITE" id="PS50075">
    <property type="entry name" value="CARRIER"/>
    <property type="match status" value="1"/>
</dbReference>
<evidence type="ECO:0000259" key="7">
    <source>
        <dbReference type="PROSITE" id="PS50075"/>
    </source>
</evidence>
<dbReference type="SUPFAM" id="SSF47336">
    <property type="entry name" value="ACP-like"/>
    <property type="match status" value="1"/>
</dbReference>
<evidence type="ECO:0000256" key="2">
    <source>
        <dbReference type="ARBA" id="ARBA00022553"/>
    </source>
</evidence>
<evidence type="ECO:0008006" key="11">
    <source>
        <dbReference type="Google" id="ProtNLM"/>
    </source>
</evidence>
<evidence type="ECO:0000259" key="9">
    <source>
        <dbReference type="PROSITE" id="PS52019"/>
    </source>
</evidence>
<dbReference type="GO" id="GO:0004312">
    <property type="term" value="F:fatty acid synthase activity"/>
    <property type="evidence" value="ECO:0007669"/>
    <property type="project" value="TreeGrafter"/>
</dbReference>
<dbReference type="NCBIfam" id="TIGR04532">
    <property type="entry name" value="PT_fungal_PKS"/>
    <property type="match status" value="1"/>
</dbReference>
<feature type="active site" description="Proton donor; for dehydratase activity" evidence="5">
    <location>
        <position position="1548"/>
    </location>
</feature>
<keyword evidence="4" id="KW-0511">Multifunctional enzyme</keyword>
<dbReference type="SMR" id="A0A8U0AS96"/>
<evidence type="ECO:0000256" key="1">
    <source>
        <dbReference type="ARBA" id="ARBA00022450"/>
    </source>
</evidence>
<dbReference type="Gene3D" id="3.40.47.10">
    <property type="match status" value="1"/>
</dbReference>
<dbReference type="PROSITE" id="PS52004">
    <property type="entry name" value="KS3_2"/>
    <property type="match status" value="1"/>
</dbReference>
<dbReference type="GO" id="GO:0004315">
    <property type="term" value="F:3-oxoacyl-[acyl-carrier-protein] synthase activity"/>
    <property type="evidence" value="ECO:0007669"/>
    <property type="project" value="InterPro"/>
</dbReference>
<dbReference type="SUPFAM" id="SSF52151">
    <property type="entry name" value="FabD/lysophospholipase-like"/>
    <property type="match status" value="1"/>
</dbReference>
<dbReference type="PROSITE" id="PS52019">
    <property type="entry name" value="PKS_MFAS_DH"/>
    <property type="match status" value="1"/>
</dbReference>
<dbReference type="Gene3D" id="3.10.129.110">
    <property type="entry name" value="Polyketide synthase dehydratase"/>
    <property type="match status" value="1"/>
</dbReference>
<reference evidence="10" key="1">
    <citation type="submission" date="2020-12" db="EMBL/GenBank/DDBJ databases">
        <authorList>
            <person name="Li J."/>
            <person name="Zhen H."/>
            <person name="Chen Y."/>
            <person name="Liu L."/>
        </authorList>
    </citation>
    <scope>NUCLEOTIDE SEQUENCE</scope>
</reference>
<dbReference type="FunFam" id="3.40.366.10:FF:000002">
    <property type="entry name" value="Probable polyketide synthase 2"/>
    <property type="match status" value="1"/>
</dbReference>
<feature type="domain" description="Ketosynthase family 3 (KS3)" evidence="8">
    <location>
        <begin position="401"/>
        <end position="835"/>
    </location>
</feature>
<dbReference type="EMBL" id="MW373475">
    <property type="protein sequence ID" value="UPN67547.1"/>
    <property type="molecule type" value="mRNA"/>
</dbReference>
<dbReference type="InterPro" id="IPR014043">
    <property type="entry name" value="Acyl_transferase_dom"/>
</dbReference>
<evidence type="ECO:0000313" key="10">
    <source>
        <dbReference type="EMBL" id="UPN67547.1"/>
    </source>
</evidence>
<feature type="compositionally biased region" description="Low complexity" evidence="6">
    <location>
        <begin position="1650"/>
        <end position="1667"/>
    </location>
</feature>
<feature type="active site" description="Proton acceptor; for dehydratase activity" evidence="5">
    <location>
        <position position="1358"/>
    </location>
</feature>
<accession>A0A8U0AS96</accession>
<dbReference type="GO" id="GO:0031177">
    <property type="term" value="F:phosphopantetheine binding"/>
    <property type="evidence" value="ECO:0007669"/>
    <property type="project" value="InterPro"/>
</dbReference>
<dbReference type="SUPFAM" id="SSF53901">
    <property type="entry name" value="Thiolase-like"/>
    <property type="match status" value="1"/>
</dbReference>
<evidence type="ECO:0000256" key="4">
    <source>
        <dbReference type="ARBA" id="ARBA00023268"/>
    </source>
</evidence>
<sequence>MAINTPASVSSMEHTEMKVIYFSNEFPNEDLQELLRRLNRHSKDRTHPVLARFVEEATAAVREEIRLLPATSRALIPTFESIADFADHPDLRKGPLGGSIDGVLLGLVELGAFIGHFEENGNKFPFDPETTCVSGLGIGLLASTAVSIAPTLADIPSVGAEVLRIAFRLGVHVDEVSHNLEPRDPTGSPDSWACVISDVTPADVQRELDTIHKAQTTPEPNKVFISALSPTSVTISSRPSVLRALFKNHDYFRNSKYIYLPVYSGLCHASHIYDSADVEAIVRTSSLSELDTKFRATLPLLSTGTGRPYTAQGAQALLEQVIHEILTQAIEWSNVVNSITDRASGSGASEVQIFTFNTSRSILELEEAFKALPELGTTTQNMLSWVNAPSTEGKSPRSSMQSKIAIIGMSCRLPGGATNVERFWEILEQGLDVHKEIPADRFDVNTHCDPTGKKMNASHTQFGCFIDEPGMFDSAFFNMSPREAKQTDPMQRLALVTAYEALEQSGFVPNRTPSTNLNRIGTFYGQAADDYREVNAGQEVDTYYIPGGCRAFGPGRINYFFKFCGPSFSIDTACSSSLATIQTACTSLWAGDCDTAVAGGMNVLTNSDGFAGLSKGHFLTKTPNACKTWDADADGYCRADGVGSVILKRYEDAEADNDNILGVILGAATNHSADAVSITHPHAGAQSQLTRQVANRAGLNPHDVSYVEMHGTGTQAGDLVEIKSVTDVFAPANRLRRADQPLYIGAVKSNVGHSEAAAGITALLKVLLMFQKEKIPRHIGVKTSLNPGFPKDLTRRNVHVPFEEKSWPRVPGKKRVAVVNNFSAAGGNTTLAIEEAPLREAATKDPRSAHIVAISAKSSISLKGNLERFMEYVESHGDVSVADLSYSTTARKYHHNYRVAVMASDMKELKTQLYSTHVQLAQTKPIPTTGEATVAFAFTGQGAMHKSANIQLYHHSPIFRSQIQSLDAIARRHGFPSFIPAIDGSFPTDHAHSPVVTQLALTCTQIALVKYWASLGVKPSLVIGHSLGEYAALYVAGVLSASDAVFLVGFRARLLEQKCQVGSHKMLAVKTSLENIKKTAEGKNYEIACVNGPKEVVLSGPSADIEEVSKALQAAGYRCISLDVAFAFHSAQTDPILDEFEAVAKQSVIFNAPKMPVISPLLGKVAFDGKSLGANYVRRATRETVDFVSALQSAQKINMIDEKTVWIEIGPHPVCTNFIKSTVPGTGVAIPSLRRDEDAWTTMARSLGALHCAGLPINWNEFHQPFEQSLRLLDLPRYSWNDKNYWAQYNGDWALTKGNTFYDEEKKANGGAIVAPVSSLQTSSVQAIIEEDFDGAAGRVVMQSDLMQQDLWSAANGHSMNGCGVVTSSIHADIAYTLGEYLYKKINPKAPKPCINVANLVVSKGLVAQKDRTKPQLLRVTLETADINTNHASLLWHNVQANGDSEEEPFAVADVYYGDAEEWLSSWSPIAHLVQGRVEDLRRMAEEGTANRFSHKMAYTLFANNLVDYADKYRGMQAVTMHELEAYADVTLKGDGAGTWTVPPHFIDSVAHLAGFVMNDSEAIDVKGNFCVTPGWRSMRFARPLVAGARYRSYVKMIPSAEDPSVYNGDVYIMQDGIIVGMVGGITFRRYPRILLNRFFSAPDAHSAPAAAAPAPKKSAPVKAPVKAPAPAPAPKPVAPEPKPAVVKVPEPTPAPAPAPAAEPAAAADADDSTTAKAMALIAREAGIETEDLTDDADFGSLGLDSLLSLVVAEKFREELGITASGGLFLEFPTVGDLKSWLREYYG</sequence>
<dbReference type="CDD" id="cd00833">
    <property type="entry name" value="PKS"/>
    <property type="match status" value="1"/>
</dbReference>
<dbReference type="Pfam" id="PF00550">
    <property type="entry name" value="PP-binding"/>
    <property type="match status" value="1"/>
</dbReference>
<feature type="compositionally biased region" description="Pro residues" evidence="6">
    <location>
        <begin position="1668"/>
        <end position="1683"/>
    </location>
</feature>
<feature type="domain" description="Carrier" evidence="7">
    <location>
        <begin position="1709"/>
        <end position="1786"/>
    </location>
</feature>
<dbReference type="InterPro" id="IPR016039">
    <property type="entry name" value="Thiolase-like"/>
</dbReference>
<dbReference type="GO" id="GO:0006633">
    <property type="term" value="P:fatty acid biosynthetic process"/>
    <property type="evidence" value="ECO:0007669"/>
    <property type="project" value="InterPro"/>
</dbReference>
<keyword evidence="1" id="KW-0596">Phosphopantetheine</keyword>
<dbReference type="Pfam" id="PF02801">
    <property type="entry name" value="Ketoacyl-synt_C"/>
    <property type="match status" value="1"/>
</dbReference>
<name>A0A8U0AS96_PESTX</name>
<dbReference type="SMART" id="SM00823">
    <property type="entry name" value="PKS_PP"/>
    <property type="match status" value="1"/>
</dbReference>
<protein>
    <recommendedName>
        <fullName evidence="11">Polyketide synthase</fullName>
    </recommendedName>
</protein>
<feature type="domain" description="PKS/mFAS DH" evidence="9">
    <location>
        <begin position="1326"/>
        <end position="1637"/>
    </location>
</feature>
<dbReference type="InterPro" id="IPR014030">
    <property type="entry name" value="Ketoacyl_synth_N"/>
</dbReference>
<feature type="region of interest" description="N-terminal hotdog fold" evidence="5">
    <location>
        <begin position="1326"/>
        <end position="1462"/>
    </location>
</feature>
<dbReference type="InterPro" id="IPR009081">
    <property type="entry name" value="PP-bd_ACP"/>
</dbReference>
<evidence type="ECO:0000256" key="3">
    <source>
        <dbReference type="ARBA" id="ARBA00022679"/>
    </source>
</evidence>
<dbReference type="InterPro" id="IPR050091">
    <property type="entry name" value="PKS_NRPS_Biosynth_Enz"/>
</dbReference>